<feature type="non-terminal residue" evidence="1">
    <location>
        <position position="207"/>
    </location>
</feature>
<protein>
    <submittedName>
        <fullName evidence="1">Uncharacterized protein</fullName>
    </submittedName>
</protein>
<proteinExistence type="predicted"/>
<name>A0A2V5IKH2_9EURO</name>
<gene>
    <name evidence="1" type="ORF">BP00DRAFT_480012</name>
</gene>
<keyword evidence="2" id="KW-1185">Reference proteome</keyword>
<reference evidence="1 2" key="1">
    <citation type="submission" date="2018-02" db="EMBL/GenBank/DDBJ databases">
        <title>The genomes of Aspergillus section Nigri reveals drivers in fungal speciation.</title>
        <authorList>
            <consortium name="DOE Joint Genome Institute"/>
            <person name="Vesth T.C."/>
            <person name="Nybo J."/>
            <person name="Theobald S."/>
            <person name="Brandl J."/>
            <person name="Frisvad J.C."/>
            <person name="Nielsen K.F."/>
            <person name="Lyhne E.K."/>
            <person name="Kogle M.E."/>
            <person name="Kuo A."/>
            <person name="Riley R."/>
            <person name="Clum A."/>
            <person name="Nolan M."/>
            <person name="Lipzen A."/>
            <person name="Salamov A."/>
            <person name="Henrissat B."/>
            <person name="Wiebenga A."/>
            <person name="De vries R.P."/>
            <person name="Grigoriev I.V."/>
            <person name="Mortensen U.H."/>
            <person name="Andersen M.R."/>
            <person name="Baker S.E."/>
        </authorList>
    </citation>
    <scope>NUCLEOTIDE SEQUENCE [LARGE SCALE GENOMIC DNA]</scope>
    <source>
        <strain evidence="1 2">CBS 114.80</strain>
    </source>
</reference>
<evidence type="ECO:0000313" key="1">
    <source>
        <dbReference type="EMBL" id="PYI28970.1"/>
    </source>
</evidence>
<dbReference type="EMBL" id="KZ825538">
    <property type="protein sequence ID" value="PYI28970.1"/>
    <property type="molecule type" value="Genomic_DNA"/>
</dbReference>
<dbReference type="AlphaFoldDB" id="A0A2V5IKH2"/>
<dbReference type="Proteomes" id="UP000248817">
    <property type="component" value="Unassembled WGS sequence"/>
</dbReference>
<organism evidence="1 2">
    <name type="scientific">Aspergillus indologenus CBS 114.80</name>
    <dbReference type="NCBI Taxonomy" id="1450541"/>
    <lineage>
        <taxon>Eukaryota</taxon>
        <taxon>Fungi</taxon>
        <taxon>Dikarya</taxon>
        <taxon>Ascomycota</taxon>
        <taxon>Pezizomycotina</taxon>
        <taxon>Eurotiomycetes</taxon>
        <taxon>Eurotiomycetidae</taxon>
        <taxon>Eurotiales</taxon>
        <taxon>Aspergillaceae</taxon>
        <taxon>Aspergillus</taxon>
        <taxon>Aspergillus subgen. Circumdati</taxon>
    </lineage>
</organism>
<accession>A0A2V5IKH2</accession>
<sequence length="207" mass="22245">MTMYRLGEKGLSSSSTMPQSLCSNSFFQPLRLRKIVGLIRVHLANEGVIIRLFRAVVLRIIVEFTDPVGQSRLRLIICVGLSRGVNIELSLPAFTLDDRPIGSSVIPAGNCFLPLQLHGIASKLPADAHPVVANCPMVEKDINDSRMSSPDSSIISHAPLGVIEIRSRTPGATRPVDIKARLGRHGGGGDVVECVGSLFEGAVVKMN</sequence>
<evidence type="ECO:0000313" key="2">
    <source>
        <dbReference type="Proteomes" id="UP000248817"/>
    </source>
</evidence>